<evidence type="ECO:0000313" key="2">
    <source>
        <dbReference type="Proteomes" id="UP000026913"/>
    </source>
</evidence>
<reference evidence="1 2" key="1">
    <citation type="journal article" date="2012" name="J. Bacteriol.">
        <title>Genome sequence of cold-adapted Pseudomonas mandelii strain JR-1.</title>
        <authorList>
            <person name="Jang S.H."/>
            <person name="Kim J."/>
            <person name="Kim J."/>
            <person name="Hong S."/>
            <person name="Lee C."/>
        </authorList>
    </citation>
    <scope>NUCLEOTIDE SEQUENCE [LARGE SCALE GENOMIC DNA]</scope>
    <source>
        <strain evidence="1 2">JR-1</strain>
    </source>
</reference>
<proteinExistence type="predicted"/>
<evidence type="ECO:0000313" key="1">
    <source>
        <dbReference type="EMBL" id="AHZ67385.1"/>
    </source>
</evidence>
<dbReference type="Proteomes" id="UP000026913">
    <property type="component" value="Chromosome"/>
</dbReference>
<dbReference type="EMBL" id="CP005960">
    <property type="protein sequence ID" value="AHZ67385.1"/>
    <property type="molecule type" value="Genomic_DNA"/>
</dbReference>
<dbReference type="HOGENOM" id="CLU_3204143_0_0_6"/>
<gene>
    <name evidence="1" type="ORF">OU5_0306</name>
</gene>
<sequence length="45" mass="5199">MWRSDTQEKITKNPLHSLAETLYLRVFPIAQRIHSYAICALNVAV</sequence>
<accession>A0A024E489</accession>
<organism evidence="1 2">
    <name type="scientific">Pseudomonas mandelii JR-1</name>
    <dbReference type="NCBI Taxonomy" id="1147786"/>
    <lineage>
        <taxon>Bacteria</taxon>
        <taxon>Pseudomonadati</taxon>
        <taxon>Pseudomonadota</taxon>
        <taxon>Gammaproteobacteria</taxon>
        <taxon>Pseudomonadales</taxon>
        <taxon>Pseudomonadaceae</taxon>
        <taxon>Pseudomonas</taxon>
    </lineage>
</organism>
<dbReference type="AlphaFoldDB" id="A0A024E489"/>
<name>A0A024E489_9PSED</name>
<dbReference type="KEGG" id="pman:OU5_0306"/>
<protein>
    <submittedName>
        <fullName evidence="1">Uncharacterized protein</fullName>
    </submittedName>
</protein>